<dbReference type="InterPro" id="IPR013766">
    <property type="entry name" value="Thioredoxin_domain"/>
</dbReference>
<dbReference type="GO" id="GO:0030313">
    <property type="term" value="C:cell envelope"/>
    <property type="evidence" value="ECO:0007669"/>
    <property type="project" value="UniProtKB-SubCell"/>
</dbReference>
<feature type="domain" description="Thioredoxin" evidence="4">
    <location>
        <begin position="36"/>
        <end position="172"/>
    </location>
</feature>
<dbReference type="PROSITE" id="PS00194">
    <property type="entry name" value="THIOREDOXIN_1"/>
    <property type="match status" value="1"/>
</dbReference>
<dbReference type="PANTHER" id="PTHR42852">
    <property type="entry name" value="THIOL:DISULFIDE INTERCHANGE PROTEIN DSBE"/>
    <property type="match status" value="1"/>
</dbReference>
<dbReference type="InterPro" id="IPR050553">
    <property type="entry name" value="Thioredoxin_ResA/DsbE_sf"/>
</dbReference>
<evidence type="ECO:0000256" key="3">
    <source>
        <dbReference type="ARBA" id="ARBA00023284"/>
    </source>
</evidence>
<dbReference type="PANTHER" id="PTHR42852:SF13">
    <property type="entry name" value="PROTEIN DIPZ"/>
    <property type="match status" value="1"/>
</dbReference>
<dbReference type="InterPro" id="IPR013740">
    <property type="entry name" value="Redoxin"/>
</dbReference>
<sequence>MSNLRKNGIGIGRGIAALLGIALLGSVGCDRGSRPAQVGGMAPDFTIHDGGKTVSLSQYRGQTVVLNYWASWCPPCLEEFPSLMQLQQQVPGVVVMAISFDTDADAYHQYLAENHLSNMVIALDLSQKSNLAYGTTRPPETYVIDAKGRVRRKFIGAQDWTSPEIENYLRNL</sequence>
<dbReference type="RefSeq" id="WP_231581569.1">
    <property type="nucleotide sequence ID" value="NZ_JACHEK010000006.1"/>
</dbReference>
<evidence type="ECO:0000313" key="6">
    <source>
        <dbReference type="Proteomes" id="UP000538666"/>
    </source>
</evidence>
<evidence type="ECO:0000259" key="4">
    <source>
        <dbReference type="PROSITE" id="PS51352"/>
    </source>
</evidence>
<dbReference type="CDD" id="cd02966">
    <property type="entry name" value="TlpA_like_family"/>
    <property type="match status" value="1"/>
</dbReference>
<comment type="subcellular location">
    <subcellularLocation>
        <location evidence="1">Cell envelope</location>
    </subcellularLocation>
</comment>
<comment type="caution">
    <text evidence="5">The sequence shown here is derived from an EMBL/GenBank/DDBJ whole genome shotgun (WGS) entry which is preliminary data.</text>
</comment>
<keyword evidence="6" id="KW-1185">Reference proteome</keyword>
<proteinExistence type="predicted"/>
<dbReference type="GO" id="GO:0016491">
    <property type="term" value="F:oxidoreductase activity"/>
    <property type="evidence" value="ECO:0007669"/>
    <property type="project" value="InterPro"/>
</dbReference>
<evidence type="ECO:0000313" key="5">
    <source>
        <dbReference type="EMBL" id="MBB6145153.1"/>
    </source>
</evidence>
<dbReference type="EMBL" id="JACHEK010000006">
    <property type="protein sequence ID" value="MBB6145153.1"/>
    <property type="molecule type" value="Genomic_DNA"/>
</dbReference>
<dbReference type="Gene3D" id="3.40.30.10">
    <property type="entry name" value="Glutaredoxin"/>
    <property type="match status" value="1"/>
</dbReference>
<dbReference type="InterPro" id="IPR017937">
    <property type="entry name" value="Thioredoxin_CS"/>
</dbReference>
<dbReference type="Proteomes" id="UP000538666">
    <property type="component" value="Unassembled WGS sequence"/>
</dbReference>
<keyword evidence="2" id="KW-0201">Cytochrome c-type biogenesis</keyword>
<dbReference type="SUPFAM" id="SSF52833">
    <property type="entry name" value="Thioredoxin-like"/>
    <property type="match status" value="1"/>
</dbReference>
<reference evidence="5 6" key="1">
    <citation type="submission" date="2020-08" db="EMBL/GenBank/DDBJ databases">
        <title>Genomic Encyclopedia of Type Strains, Phase IV (KMG-IV): sequencing the most valuable type-strain genomes for metagenomic binning, comparative biology and taxonomic classification.</title>
        <authorList>
            <person name="Goeker M."/>
        </authorList>
    </citation>
    <scope>NUCLEOTIDE SEQUENCE [LARGE SCALE GENOMIC DNA]</scope>
    <source>
        <strain evidence="5 6">DSM 103733</strain>
    </source>
</reference>
<dbReference type="Pfam" id="PF08534">
    <property type="entry name" value="Redoxin"/>
    <property type="match status" value="1"/>
</dbReference>
<evidence type="ECO:0000256" key="2">
    <source>
        <dbReference type="ARBA" id="ARBA00022748"/>
    </source>
</evidence>
<dbReference type="InterPro" id="IPR036249">
    <property type="entry name" value="Thioredoxin-like_sf"/>
</dbReference>
<name>A0A841JUT6_9BACT</name>
<keyword evidence="3" id="KW-0676">Redox-active center</keyword>
<accession>A0A841JUT6</accession>
<dbReference type="PROSITE" id="PS51352">
    <property type="entry name" value="THIOREDOXIN_2"/>
    <property type="match status" value="1"/>
</dbReference>
<dbReference type="PROSITE" id="PS51257">
    <property type="entry name" value="PROKAR_LIPOPROTEIN"/>
    <property type="match status" value="1"/>
</dbReference>
<evidence type="ECO:0000256" key="1">
    <source>
        <dbReference type="ARBA" id="ARBA00004196"/>
    </source>
</evidence>
<dbReference type="AlphaFoldDB" id="A0A841JUT6"/>
<gene>
    <name evidence="5" type="ORF">HNQ77_003111</name>
</gene>
<organism evidence="5 6">
    <name type="scientific">Silvibacterium bohemicum</name>
    <dbReference type="NCBI Taxonomy" id="1577686"/>
    <lineage>
        <taxon>Bacteria</taxon>
        <taxon>Pseudomonadati</taxon>
        <taxon>Acidobacteriota</taxon>
        <taxon>Terriglobia</taxon>
        <taxon>Terriglobales</taxon>
        <taxon>Acidobacteriaceae</taxon>
        <taxon>Silvibacterium</taxon>
    </lineage>
</organism>
<dbReference type="GO" id="GO:0017004">
    <property type="term" value="P:cytochrome complex assembly"/>
    <property type="evidence" value="ECO:0007669"/>
    <property type="project" value="UniProtKB-KW"/>
</dbReference>
<protein>
    <submittedName>
        <fullName evidence="5">Peroxiredoxin</fullName>
    </submittedName>
</protein>